<dbReference type="Proteomes" id="UP000295696">
    <property type="component" value="Unassembled WGS sequence"/>
</dbReference>
<name>A0A4R3J7M4_9RHOB</name>
<accession>A0A4R3J7M4</accession>
<evidence type="ECO:0000313" key="1">
    <source>
        <dbReference type="EMBL" id="TCS61437.1"/>
    </source>
</evidence>
<keyword evidence="2" id="KW-1185">Reference proteome</keyword>
<gene>
    <name evidence="1" type="ORF">EDD52_11134</name>
</gene>
<evidence type="ECO:0000313" key="2">
    <source>
        <dbReference type="Proteomes" id="UP000295696"/>
    </source>
</evidence>
<sequence length="34" mass="3859">MTLSIDSLRRAFEAGKLSAYERQKAHPSAGVRRR</sequence>
<proteinExistence type="predicted"/>
<reference evidence="1 2" key="1">
    <citation type="submission" date="2019-03" db="EMBL/GenBank/DDBJ databases">
        <title>Genomic Encyclopedia of Type Strains, Phase IV (KMG-IV): sequencing the most valuable type-strain genomes for metagenomic binning, comparative biology and taxonomic classification.</title>
        <authorList>
            <person name="Goeker M."/>
        </authorList>
    </citation>
    <scope>NUCLEOTIDE SEQUENCE [LARGE SCALE GENOMIC DNA]</scope>
    <source>
        <strain evidence="1 2">DSM 104836</strain>
    </source>
</reference>
<dbReference type="EMBL" id="SLZU01000011">
    <property type="protein sequence ID" value="TCS61437.1"/>
    <property type="molecule type" value="Genomic_DNA"/>
</dbReference>
<dbReference type="AlphaFoldDB" id="A0A4R3J7M4"/>
<comment type="caution">
    <text evidence="1">The sequence shown here is derived from an EMBL/GenBank/DDBJ whole genome shotgun (WGS) entry which is preliminary data.</text>
</comment>
<organism evidence="1 2">
    <name type="scientific">Primorskyibacter sedentarius</name>
    <dbReference type="NCBI Taxonomy" id="745311"/>
    <lineage>
        <taxon>Bacteria</taxon>
        <taxon>Pseudomonadati</taxon>
        <taxon>Pseudomonadota</taxon>
        <taxon>Alphaproteobacteria</taxon>
        <taxon>Rhodobacterales</taxon>
        <taxon>Roseobacteraceae</taxon>
        <taxon>Primorskyibacter</taxon>
    </lineage>
</organism>
<protein>
    <submittedName>
        <fullName evidence="1">Uncharacterized protein</fullName>
    </submittedName>
</protein>